<keyword evidence="4" id="KW-1185">Reference proteome</keyword>
<dbReference type="EMBL" id="JBHSEC010000022">
    <property type="protein sequence ID" value="MFC4411687.1"/>
    <property type="molecule type" value="Genomic_DNA"/>
</dbReference>
<evidence type="ECO:0000313" key="4">
    <source>
        <dbReference type="Proteomes" id="UP001595817"/>
    </source>
</evidence>
<evidence type="ECO:0000256" key="1">
    <source>
        <dbReference type="ARBA" id="ARBA00022946"/>
    </source>
</evidence>
<evidence type="ECO:0000313" key="3">
    <source>
        <dbReference type="EMBL" id="MFC4411687.1"/>
    </source>
</evidence>
<dbReference type="PANTHER" id="PTHR31750">
    <property type="entry name" value="PROTEIN STAY-GREEN 1, CHLOROPLASTIC-RELATED"/>
    <property type="match status" value="1"/>
</dbReference>
<dbReference type="InterPro" id="IPR024438">
    <property type="entry name" value="Staygreen"/>
</dbReference>
<keyword evidence="1" id="KW-0809">Transit peptide</keyword>
<sequence>MKKKLRKERDYLSTFNPEKLSVTYTEGITSSSPVIPRRYTLTHSDSTGELFLNVGINYAWGKINALRDEVLGEWKECGNSLCFCIYLYIDQGDFTQAVSAKRYEIFRRELPLALTAIRYGDRILFNTLPYLDQAPIIVNFMSSYPQFARQENWGTFQGFWTENGSI</sequence>
<dbReference type="RefSeq" id="WP_378156922.1">
    <property type="nucleotide sequence ID" value="NZ_JBHSEC010000022.1"/>
</dbReference>
<organism evidence="3 4">
    <name type="scientific">Chungangia koreensis</name>
    <dbReference type="NCBI Taxonomy" id="752657"/>
    <lineage>
        <taxon>Bacteria</taxon>
        <taxon>Bacillati</taxon>
        <taxon>Bacillota</taxon>
        <taxon>Bacilli</taxon>
        <taxon>Lactobacillales</taxon>
        <taxon>Chungangia</taxon>
    </lineage>
</organism>
<feature type="domain" description="Staygreen protein" evidence="2">
    <location>
        <begin position="14"/>
        <end position="157"/>
    </location>
</feature>
<comment type="caution">
    <text evidence="3">The sequence shown here is derived from an EMBL/GenBank/DDBJ whole genome shotgun (WGS) entry which is preliminary data.</text>
</comment>
<gene>
    <name evidence="3" type="ORF">ACFOZY_14945</name>
</gene>
<accession>A0ABV8XAP9</accession>
<dbReference type="Proteomes" id="UP001595817">
    <property type="component" value="Unassembled WGS sequence"/>
</dbReference>
<dbReference type="PANTHER" id="PTHR31750:SF4">
    <property type="entry name" value="LP06106P"/>
    <property type="match status" value="1"/>
</dbReference>
<proteinExistence type="predicted"/>
<dbReference type="Pfam" id="PF12638">
    <property type="entry name" value="Staygreen"/>
    <property type="match status" value="1"/>
</dbReference>
<protein>
    <submittedName>
        <fullName evidence="3">Staygreen family protein</fullName>
    </submittedName>
</protein>
<evidence type="ECO:0000259" key="2">
    <source>
        <dbReference type="Pfam" id="PF12638"/>
    </source>
</evidence>
<name>A0ABV8XAP9_9LACT</name>
<reference evidence="4" key="1">
    <citation type="journal article" date="2019" name="Int. J. Syst. Evol. Microbiol.">
        <title>The Global Catalogue of Microorganisms (GCM) 10K type strain sequencing project: providing services to taxonomists for standard genome sequencing and annotation.</title>
        <authorList>
            <consortium name="The Broad Institute Genomics Platform"/>
            <consortium name="The Broad Institute Genome Sequencing Center for Infectious Disease"/>
            <person name="Wu L."/>
            <person name="Ma J."/>
        </authorList>
    </citation>
    <scope>NUCLEOTIDE SEQUENCE [LARGE SCALE GENOMIC DNA]</scope>
    <source>
        <strain evidence="4">CCUG 59778</strain>
    </source>
</reference>